<gene>
    <name evidence="2" type="ORF">TTHERM_000852849</name>
</gene>
<organism evidence="2 3">
    <name type="scientific">Tetrahymena thermophila (strain SB210)</name>
    <dbReference type="NCBI Taxonomy" id="312017"/>
    <lineage>
        <taxon>Eukaryota</taxon>
        <taxon>Sar</taxon>
        <taxon>Alveolata</taxon>
        <taxon>Ciliophora</taxon>
        <taxon>Intramacronucleata</taxon>
        <taxon>Oligohymenophorea</taxon>
        <taxon>Hymenostomatida</taxon>
        <taxon>Tetrahymenina</taxon>
        <taxon>Tetrahymenidae</taxon>
        <taxon>Tetrahymena</taxon>
    </lineage>
</organism>
<accession>W7X4S6</accession>
<keyword evidence="3" id="KW-1185">Reference proteome</keyword>
<name>W7X4S6_TETTS</name>
<proteinExistence type="predicted"/>
<feature type="transmembrane region" description="Helical" evidence="1">
    <location>
        <begin position="89"/>
        <end position="112"/>
    </location>
</feature>
<dbReference type="KEGG" id="tet:TTHERM_000852849"/>
<evidence type="ECO:0000313" key="2">
    <source>
        <dbReference type="EMBL" id="EWS71368.1"/>
    </source>
</evidence>
<keyword evidence="1" id="KW-1133">Transmembrane helix</keyword>
<sequence>MKMNQFDTKMRNDTKQIFIYFNNAKSDKRQINIQSFSDFCQLSFQVNMKLQYTQVFLILNFIYGLNWLMLLIYFQLYNLFANFPNLYKYSFIYLFIFYKINISFIHLFILLAD</sequence>
<dbReference type="AlphaFoldDB" id="W7X4S6"/>
<dbReference type="EMBL" id="GG662311">
    <property type="protein sequence ID" value="EWS71368.1"/>
    <property type="molecule type" value="Genomic_DNA"/>
</dbReference>
<feature type="transmembrane region" description="Helical" evidence="1">
    <location>
        <begin position="55"/>
        <end position="77"/>
    </location>
</feature>
<evidence type="ECO:0000313" key="3">
    <source>
        <dbReference type="Proteomes" id="UP000009168"/>
    </source>
</evidence>
<keyword evidence="1" id="KW-0472">Membrane</keyword>
<reference evidence="3" key="1">
    <citation type="journal article" date="2006" name="PLoS Biol.">
        <title>Macronuclear genome sequence of the ciliate Tetrahymena thermophila, a model eukaryote.</title>
        <authorList>
            <person name="Eisen J.A."/>
            <person name="Coyne R.S."/>
            <person name="Wu M."/>
            <person name="Wu D."/>
            <person name="Thiagarajan M."/>
            <person name="Wortman J.R."/>
            <person name="Badger J.H."/>
            <person name="Ren Q."/>
            <person name="Amedeo P."/>
            <person name="Jones K.M."/>
            <person name="Tallon L.J."/>
            <person name="Delcher A.L."/>
            <person name="Salzberg S.L."/>
            <person name="Silva J.C."/>
            <person name="Haas B.J."/>
            <person name="Majoros W.H."/>
            <person name="Farzad M."/>
            <person name="Carlton J.M."/>
            <person name="Smith R.K. Jr."/>
            <person name="Garg J."/>
            <person name="Pearlman R.E."/>
            <person name="Karrer K.M."/>
            <person name="Sun L."/>
            <person name="Manning G."/>
            <person name="Elde N.C."/>
            <person name="Turkewitz A.P."/>
            <person name="Asai D.J."/>
            <person name="Wilkes D.E."/>
            <person name="Wang Y."/>
            <person name="Cai H."/>
            <person name="Collins K."/>
            <person name="Stewart B.A."/>
            <person name="Lee S.R."/>
            <person name="Wilamowska K."/>
            <person name="Weinberg Z."/>
            <person name="Ruzzo W.L."/>
            <person name="Wloga D."/>
            <person name="Gaertig J."/>
            <person name="Frankel J."/>
            <person name="Tsao C.-C."/>
            <person name="Gorovsky M.A."/>
            <person name="Keeling P.J."/>
            <person name="Waller R.F."/>
            <person name="Patron N.J."/>
            <person name="Cherry J.M."/>
            <person name="Stover N.A."/>
            <person name="Krieger C.J."/>
            <person name="del Toro C."/>
            <person name="Ryder H.F."/>
            <person name="Williamson S.C."/>
            <person name="Barbeau R.A."/>
            <person name="Hamilton E.P."/>
            <person name="Orias E."/>
        </authorList>
    </citation>
    <scope>NUCLEOTIDE SEQUENCE [LARGE SCALE GENOMIC DNA]</scope>
    <source>
        <strain evidence="3">SB210</strain>
    </source>
</reference>
<keyword evidence="1 2" id="KW-0812">Transmembrane</keyword>
<protein>
    <submittedName>
        <fullName evidence="2">Transmembrane protein, putative</fullName>
    </submittedName>
</protein>
<dbReference type="GeneID" id="24440921"/>
<evidence type="ECO:0000256" key="1">
    <source>
        <dbReference type="SAM" id="Phobius"/>
    </source>
</evidence>
<dbReference type="InParanoid" id="W7X4S6"/>
<dbReference type="Proteomes" id="UP000009168">
    <property type="component" value="Unassembled WGS sequence"/>
</dbReference>
<dbReference type="RefSeq" id="XP_012656101.1">
    <property type="nucleotide sequence ID" value="XM_012800647.1"/>
</dbReference>